<dbReference type="GO" id="GO:0043190">
    <property type="term" value="C:ATP-binding cassette (ABC) transporter complex"/>
    <property type="evidence" value="ECO:0007669"/>
    <property type="project" value="InterPro"/>
</dbReference>
<feature type="domain" description="ABC transmembrane type-2" evidence="8">
    <location>
        <begin position="51"/>
        <end position="287"/>
    </location>
</feature>
<evidence type="ECO:0000256" key="2">
    <source>
        <dbReference type="ARBA" id="ARBA00022692"/>
    </source>
</evidence>
<protein>
    <recommendedName>
        <fullName evidence="6">Transport permease protein</fullName>
    </recommendedName>
</protein>
<dbReference type="InterPro" id="IPR000412">
    <property type="entry name" value="ABC_2_transport"/>
</dbReference>
<comment type="caution">
    <text evidence="9">The sequence shown here is derived from an EMBL/GenBank/DDBJ whole genome shotgun (WGS) entry which is preliminary data.</text>
</comment>
<gene>
    <name evidence="9" type="ORF">Plo01_72430</name>
</gene>
<evidence type="ECO:0000259" key="8">
    <source>
        <dbReference type="PROSITE" id="PS51012"/>
    </source>
</evidence>
<evidence type="ECO:0000256" key="7">
    <source>
        <dbReference type="SAM" id="MobiDB-lite"/>
    </source>
</evidence>
<dbReference type="RefSeq" id="WP_203895233.1">
    <property type="nucleotide sequence ID" value="NZ_BOOH01000064.1"/>
</dbReference>
<feature type="transmembrane region" description="Helical" evidence="6">
    <location>
        <begin position="198"/>
        <end position="217"/>
    </location>
</feature>
<dbReference type="PANTHER" id="PTHR43229">
    <property type="entry name" value="NODULATION PROTEIN J"/>
    <property type="match status" value="1"/>
</dbReference>
<evidence type="ECO:0000313" key="9">
    <source>
        <dbReference type="EMBL" id="GIH80814.1"/>
    </source>
</evidence>
<dbReference type="InterPro" id="IPR047817">
    <property type="entry name" value="ABC2_TM_bact-type"/>
</dbReference>
<comment type="subcellular location">
    <subcellularLocation>
        <location evidence="6">Cell membrane</location>
        <topology evidence="6">Multi-pass membrane protein</topology>
    </subcellularLocation>
    <subcellularLocation>
        <location evidence="1">Membrane</location>
        <topology evidence="1">Multi-pass membrane protein</topology>
    </subcellularLocation>
</comment>
<feature type="transmembrane region" description="Helical" evidence="6">
    <location>
        <begin position="265"/>
        <end position="284"/>
    </location>
</feature>
<feature type="transmembrane region" description="Helical" evidence="6">
    <location>
        <begin position="85"/>
        <end position="109"/>
    </location>
</feature>
<dbReference type="Pfam" id="PF01061">
    <property type="entry name" value="ABC2_membrane"/>
    <property type="match status" value="1"/>
</dbReference>
<dbReference type="GO" id="GO:0140359">
    <property type="term" value="F:ABC-type transporter activity"/>
    <property type="evidence" value="ECO:0007669"/>
    <property type="project" value="InterPro"/>
</dbReference>
<feature type="transmembrane region" description="Helical" evidence="6">
    <location>
        <begin position="130"/>
        <end position="155"/>
    </location>
</feature>
<evidence type="ECO:0000256" key="1">
    <source>
        <dbReference type="ARBA" id="ARBA00004141"/>
    </source>
</evidence>
<dbReference type="AlphaFoldDB" id="A0A8J3RWH7"/>
<keyword evidence="6" id="KW-1003">Cell membrane</keyword>
<evidence type="ECO:0000256" key="6">
    <source>
        <dbReference type="RuleBase" id="RU361157"/>
    </source>
</evidence>
<keyword evidence="4 6" id="KW-0472">Membrane</keyword>
<evidence type="ECO:0000256" key="3">
    <source>
        <dbReference type="ARBA" id="ARBA00022989"/>
    </source>
</evidence>
<reference evidence="9 10" key="1">
    <citation type="submission" date="2021-01" db="EMBL/GenBank/DDBJ databases">
        <title>Whole genome shotgun sequence of Planobispora longispora NBRC 13918.</title>
        <authorList>
            <person name="Komaki H."/>
            <person name="Tamura T."/>
        </authorList>
    </citation>
    <scope>NUCLEOTIDE SEQUENCE [LARGE SCALE GENOMIC DNA]</scope>
    <source>
        <strain evidence="9 10">NBRC 13918</strain>
    </source>
</reference>
<sequence>MSENVTLPSVTEEPPPRPAPARFARAEPGRALRLGLVRTGLETRMFFREKDQIAFVFSIAVVMLVILASIFTTRYRGLDVTVSQVYAAGLIGTGIMAVSFQNLGISIAVERDLGGLRRLVSTPMPPSAYFIGKVGSVFIVAVIQIAILLGIGVAFFDLELPSAIGPWLTFIWVFVLGLASMTMLGIAASSVPRSARSATAVITLPFVVLQFISGAFIPHTDLPDWLLNLSAVFPLKWLCQGMRSIFLGEEAAVLELTGGYELGRVALVLAAWTVGGLVLCLLTFRWKDNRTK</sequence>
<evidence type="ECO:0000256" key="4">
    <source>
        <dbReference type="ARBA" id="ARBA00023136"/>
    </source>
</evidence>
<proteinExistence type="inferred from homology"/>
<keyword evidence="10" id="KW-1185">Reference proteome</keyword>
<feature type="region of interest" description="Disordered" evidence="7">
    <location>
        <begin position="1"/>
        <end position="23"/>
    </location>
</feature>
<evidence type="ECO:0000256" key="5">
    <source>
        <dbReference type="ARBA" id="ARBA00023251"/>
    </source>
</evidence>
<dbReference type="InterPro" id="IPR013525">
    <property type="entry name" value="ABC2_TM"/>
</dbReference>
<accession>A0A8J3RWH7</accession>
<comment type="similarity">
    <text evidence="6">Belongs to the ABC-2 integral membrane protein family.</text>
</comment>
<feature type="transmembrane region" description="Helical" evidence="6">
    <location>
        <begin position="167"/>
        <end position="186"/>
    </location>
</feature>
<evidence type="ECO:0000313" key="10">
    <source>
        <dbReference type="Proteomes" id="UP000616724"/>
    </source>
</evidence>
<feature type="transmembrane region" description="Helical" evidence="6">
    <location>
        <begin position="53"/>
        <end position="73"/>
    </location>
</feature>
<keyword evidence="6" id="KW-0813">Transport</keyword>
<dbReference type="PROSITE" id="PS51012">
    <property type="entry name" value="ABC_TM2"/>
    <property type="match status" value="1"/>
</dbReference>
<dbReference type="EMBL" id="BOOH01000064">
    <property type="protein sequence ID" value="GIH80814.1"/>
    <property type="molecule type" value="Genomic_DNA"/>
</dbReference>
<dbReference type="InterPro" id="IPR051784">
    <property type="entry name" value="Nod_factor_ABC_transporter"/>
</dbReference>
<organism evidence="9 10">
    <name type="scientific">Planobispora longispora</name>
    <dbReference type="NCBI Taxonomy" id="28887"/>
    <lineage>
        <taxon>Bacteria</taxon>
        <taxon>Bacillati</taxon>
        <taxon>Actinomycetota</taxon>
        <taxon>Actinomycetes</taxon>
        <taxon>Streptosporangiales</taxon>
        <taxon>Streptosporangiaceae</taxon>
        <taxon>Planobispora</taxon>
    </lineage>
</organism>
<keyword evidence="3 6" id="KW-1133">Transmembrane helix</keyword>
<dbReference type="PANTHER" id="PTHR43229:SF6">
    <property type="entry name" value="ABC-TYPE MULTIDRUG TRANSPORT SYSTEM, PERMEASE COMPONENT"/>
    <property type="match status" value="1"/>
</dbReference>
<keyword evidence="5" id="KW-0046">Antibiotic resistance</keyword>
<dbReference type="Proteomes" id="UP000616724">
    <property type="component" value="Unassembled WGS sequence"/>
</dbReference>
<name>A0A8J3RWH7_9ACTN</name>
<dbReference type="GO" id="GO:0046677">
    <property type="term" value="P:response to antibiotic"/>
    <property type="evidence" value="ECO:0007669"/>
    <property type="project" value="UniProtKB-KW"/>
</dbReference>
<dbReference type="PIRSF" id="PIRSF006648">
    <property type="entry name" value="DrrB"/>
    <property type="match status" value="1"/>
</dbReference>
<keyword evidence="2 6" id="KW-0812">Transmembrane</keyword>